<reference evidence="1" key="1">
    <citation type="submission" date="2020-07" db="EMBL/GenBank/DDBJ databases">
        <title>Huge and variable diversity of episymbiotic CPR bacteria and DPANN archaea in groundwater ecosystems.</title>
        <authorList>
            <person name="He C.Y."/>
            <person name="Keren R."/>
            <person name="Whittaker M."/>
            <person name="Farag I.F."/>
            <person name="Doudna J."/>
            <person name="Cate J.H.D."/>
            <person name="Banfield J.F."/>
        </authorList>
    </citation>
    <scope>NUCLEOTIDE SEQUENCE</scope>
    <source>
        <strain evidence="1">NC_groundwater_1482_Ag_S-0.65um_47_24</strain>
    </source>
</reference>
<protein>
    <submittedName>
        <fullName evidence="1">Uncharacterized protein</fullName>
    </submittedName>
</protein>
<accession>A0A933LRP5</accession>
<evidence type="ECO:0000313" key="1">
    <source>
        <dbReference type="EMBL" id="MBI4596552.1"/>
    </source>
</evidence>
<dbReference type="EMBL" id="JACQWF010000406">
    <property type="protein sequence ID" value="MBI4596552.1"/>
    <property type="molecule type" value="Genomic_DNA"/>
</dbReference>
<dbReference type="AlphaFoldDB" id="A0A933LRP5"/>
<gene>
    <name evidence="1" type="ORF">HY730_09305</name>
</gene>
<name>A0A933LRP5_UNCTE</name>
<organism evidence="1 2">
    <name type="scientific">Tectimicrobiota bacterium</name>
    <dbReference type="NCBI Taxonomy" id="2528274"/>
    <lineage>
        <taxon>Bacteria</taxon>
        <taxon>Pseudomonadati</taxon>
        <taxon>Nitrospinota/Tectimicrobiota group</taxon>
        <taxon>Candidatus Tectimicrobiota</taxon>
    </lineage>
</organism>
<comment type="caution">
    <text evidence="1">The sequence shown here is derived from an EMBL/GenBank/DDBJ whole genome shotgun (WGS) entry which is preliminary data.</text>
</comment>
<dbReference type="Proteomes" id="UP000772181">
    <property type="component" value="Unassembled WGS sequence"/>
</dbReference>
<sequence>MLRNPMDLLSDEVSSGLYNFYVTKHSGRITTSYLVSKTVAYEARYCNTAGFCTFCLTMENGGRGNMNHKTYLLLFDILGFAKMADEIASKNRMESRIVRAHFLEILKDKVNALEAKGQVAGKHYGESDDWLLALDSPDKVFQVISGILEHHTGYLDYQTIPLELAVGIAEFDTWASFSKGKLIVEDATIEFLKKHFFYRYHDWHKKHNKGQSIRSTYIITTESAQSEMANVGPENLDPIDHEGVRFFVADADRFQQRGRVFGFLNKIGHPGSRWYEGIDNLYVPPLEYPEIKRTLSVSAHAP</sequence>
<evidence type="ECO:0000313" key="2">
    <source>
        <dbReference type="Proteomes" id="UP000772181"/>
    </source>
</evidence>
<proteinExistence type="predicted"/>